<gene>
    <name evidence="2" type="ORF">MNBD_GAMMA23-2252</name>
</gene>
<accession>A0A3B1A8W6</accession>
<sequence length="496" mass="56867">MLELIESLNSFQHRSAKLYLAVVVSFAVLGISAILFFPVLSLYFLISAITSLFTMESFGDLLPLLYQLPLATLSAYLFYQFITLELDTPKASDIYITINKKKTPKLIALIEKLEQHFNLNHIDSILITDQFDISIHNTPHYCAPHLGHTSLQIGLPLMQTVSAKQFKALLARRLGQLSLATNKVTGRISLFQDQLQQYLNACHRNTHWSLKPFYYLIRSYQKIFTAIAFYAIRMDELAADHYALDIIDDEDFSQTLSQTIIASHYLKNIFWVAMYKLQRQYPSKIIFPHANMAISFAQSIKAERSQELIEQQFQKLNDFRSAAPLLRTRLNKIGYENYRLPEPFDTTAAQAYLDSALPKVTQIFDKLWLQRLQNQRETNTQLNSNEQRLKLLASKVQQQPLSADETWEFAVLTEKITGYHAAIPVYKKILERNPMHAKAMFAIGRILLSYNDPTGLDALNKATFLEPGMQKTADELIARYQARVTTSPETADEMFA</sequence>
<protein>
    <recommendedName>
        <fullName evidence="3">Peptidase M48 domain-containing protein</fullName>
    </recommendedName>
</protein>
<keyword evidence="1" id="KW-0472">Membrane</keyword>
<feature type="transmembrane region" description="Helical" evidence="1">
    <location>
        <begin position="20"/>
        <end position="46"/>
    </location>
</feature>
<dbReference type="AlphaFoldDB" id="A0A3B1A8W6"/>
<evidence type="ECO:0000313" key="2">
    <source>
        <dbReference type="EMBL" id="VAW98030.1"/>
    </source>
</evidence>
<name>A0A3B1A8W6_9ZZZZ</name>
<evidence type="ECO:0000256" key="1">
    <source>
        <dbReference type="SAM" id="Phobius"/>
    </source>
</evidence>
<proteinExistence type="predicted"/>
<organism evidence="2">
    <name type="scientific">hydrothermal vent metagenome</name>
    <dbReference type="NCBI Taxonomy" id="652676"/>
    <lineage>
        <taxon>unclassified sequences</taxon>
        <taxon>metagenomes</taxon>
        <taxon>ecological metagenomes</taxon>
    </lineage>
</organism>
<keyword evidence="1" id="KW-0812">Transmembrane</keyword>
<dbReference type="EMBL" id="UOFT01000064">
    <property type="protein sequence ID" value="VAW98030.1"/>
    <property type="molecule type" value="Genomic_DNA"/>
</dbReference>
<dbReference type="SUPFAM" id="SSF48452">
    <property type="entry name" value="TPR-like"/>
    <property type="match status" value="1"/>
</dbReference>
<dbReference type="InterPro" id="IPR011990">
    <property type="entry name" value="TPR-like_helical_dom_sf"/>
</dbReference>
<evidence type="ECO:0008006" key="3">
    <source>
        <dbReference type="Google" id="ProtNLM"/>
    </source>
</evidence>
<reference evidence="2" key="1">
    <citation type="submission" date="2018-06" db="EMBL/GenBank/DDBJ databases">
        <authorList>
            <person name="Zhirakovskaya E."/>
        </authorList>
    </citation>
    <scope>NUCLEOTIDE SEQUENCE</scope>
</reference>
<keyword evidence="1" id="KW-1133">Transmembrane helix</keyword>